<dbReference type="RefSeq" id="XP_033524110.1">
    <property type="nucleotide sequence ID" value="XM_033672376.1"/>
</dbReference>
<evidence type="ECO:0000256" key="6">
    <source>
        <dbReference type="ARBA" id="ARBA00023136"/>
    </source>
</evidence>
<dbReference type="InterPro" id="IPR020846">
    <property type="entry name" value="MFS_dom"/>
</dbReference>
<feature type="transmembrane region" description="Helical" evidence="8">
    <location>
        <begin position="231"/>
        <end position="257"/>
    </location>
</feature>
<dbReference type="Pfam" id="PF07690">
    <property type="entry name" value="MFS_1"/>
    <property type="match status" value="1"/>
</dbReference>
<dbReference type="InterPro" id="IPR011701">
    <property type="entry name" value="MFS"/>
</dbReference>
<evidence type="ECO:0000256" key="7">
    <source>
        <dbReference type="SAM" id="MobiDB-lite"/>
    </source>
</evidence>
<dbReference type="PROSITE" id="PS50850">
    <property type="entry name" value="MFS"/>
    <property type="match status" value="1"/>
</dbReference>
<dbReference type="PANTHER" id="PTHR23501:SF12">
    <property type="entry name" value="MAJOR FACILITATOR SUPERFAMILY (MFS) PROFILE DOMAIN-CONTAINING PROTEIN-RELATED"/>
    <property type="match status" value="1"/>
</dbReference>
<dbReference type="Gene3D" id="1.20.1250.20">
    <property type="entry name" value="MFS general substrate transporter like domains"/>
    <property type="match status" value="2"/>
</dbReference>
<keyword evidence="6 8" id="KW-0472">Membrane</keyword>
<feature type="transmembrane region" description="Helical" evidence="8">
    <location>
        <begin position="368"/>
        <end position="389"/>
    </location>
</feature>
<dbReference type="Proteomes" id="UP000799771">
    <property type="component" value="Unassembled WGS sequence"/>
</dbReference>
<dbReference type="PANTHER" id="PTHR23501">
    <property type="entry name" value="MAJOR FACILITATOR SUPERFAMILY"/>
    <property type="match status" value="1"/>
</dbReference>
<dbReference type="EMBL" id="ML977505">
    <property type="protein sequence ID" value="KAF2129723.1"/>
    <property type="molecule type" value="Genomic_DNA"/>
</dbReference>
<dbReference type="GO" id="GO:0005886">
    <property type="term" value="C:plasma membrane"/>
    <property type="evidence" value="ECO:0007669"/>
    <property type="project" value="TreeGrafter"/>
</dbReference>
<feature type="transmembrane region" description="Helical" evidence="8">
    <location>
        <begin position="70"/>
        <end position="93"/>
    </location>
</feature>
<evidence type="ECO:0000259" key="9">
    <source>
        <dbReference type="PROSITE" id="PS50850"/>
    </source>
</evidence>
<feature type="domain" description="Major facilitator superfamily (MFS) profile" evidence="9">
    <location>
        <begin position="35"/>
        <end position="497"/>
    </location>
</feature>
<feature type="transmembrane region" description="Helical" evidence="8">
    <location>
        <begin position="159"/>
        <end position="179"/>
    </location>
</feature>
<keyword evidence="3" id="KW-0813">Transport</keyword>
<reference evidence="10" key="1">
    <citation type="journal article" date="2020" name="Stud. Mycol.">
        <title>101 Dothideomycetes genomes: a test case for predicting lifestyles and emergence of pathogens.</title>
        <authorList>
            <person name="Haridas S."/>
            <person name="Albert R."/>
            <person name="Binder M."/>
            <person name="Bloem J."/>
            <person name="Labutti K."/>
            <person name="Salamov A."/>
            <person name="Andreopoulos B."/>
            <person name="Baker S."/>
            <person name="Barry K."/>
            <person name="Bills G."/>
            <person name="Bluhm B."/>
            <person name="Cannon C."/>
            <person name="Castanera R."/>
            <person name="Culley D."/>
            <person name="Daum C."/>
            <person name="Ezra D."/>
            <person name="Gonzalez J."/>
            <person name="Henrissat B."/>
            <person name="Kuo A."/>
            <person name="Liang C."/>
            <person name="Lipzen A."/>
            <person name="Lutzoni F."/>
            <person name="Magnuson J."/>
            <person name="Mondo S."/>
            <person name="Nolan M."/>
            <person name="Ohm R."/>
            <person name="Pangilinan J."/>
            <person name="Park H.-J."/>
            <person name="Ramirez L."/>
            <person name="Alfaro M."/>
            <person name="Sun H."/>
            <person name="Tritt A."/>
            <person name="Yoshinaga Y."/>
            <person name="Zwiers L.-H."/>
            <person name="Turgeon B."/>
            <person name="Goodwin S."/>
            <person name="Spatafora J."/>
            <person name="Crous P."/>
            <person name="Grigoriev I."/>
        </authorList>
    </citation>
    <scope>NUCLEOTIDE SEQUENCE</scope>
    <source>
        <strain evidence="10">CBS 119687</strain>
    </source>
</reference>
<keyword evidence="4 8" id="KW-0812">Transmembrane</keyword>
<evidence type="ECO:0000256" key="1">
    <source>
        <dbReference type="ARBA" id="ARBA00004141"/>
    </source>
</evidence>
<comment type="subcellular location">
    <subcellularLocation>
        <location evidence="1">Membrane</location>
        <topology evidence="1">Multi-pass membrane protein</topology>
    </subcellularLocation>
</comment>
<evidence type="ECO:0000256" key="4">
    <source>
        <dbReference type="ARBA" id="ARBA00022692"/>
    </source>
</evidence>
<comment type="similarity">
    <text evidence="2">Belongs to the major facilitator superfamily. TCR/Tet family.</text>
</comment>
<name>A0A6A6AEJ2_9PLEO</name>
<feature type="transmembrane region" description="Helical" evidence="8">
    <location>
        <begin position="32"/>
        <end position="49"/>
    </location>
</feature>
<dbReference type="AlphaFoldDB" id="A0A6A6AEJ2"/>
<evidence type="ECO:0000256" key="2">
    <source>
        <dbReference type="ARBA" id="ARBA00007520"/>
    </source>
</evidence>
<dbReference type="InterPro" id="IPR036259">
    <property type="entry name" value="MFS_trans_sf"/>
</dbReference>
<feature type="transmembrane region" description="Helical" evidence="8">
    <location>
        <begin position="303"/>
        <end position="324"/>
    </location>
</feature>
<dbReference type="OrthoDB" id="10021397at2759"/>
<evidence type="ECO:0000256" key="5">
    <source>
        <dbReference type="ARBA" id="ARBA00022989"/>
    </source>
</evidence>
<keyword evidence="11" id="KW-1185">Reference proteome</keyword>
<sequence>MPRSNNPSDTEKSSADESPGVKPLRNYSRTQWTLVLVAIYCSQFLYGLDNTIVADIQGAVVNDFGEIGKLGWLGIGFPLGSVATILTFGKAYGIFDLKWLYIGSMVMFTAGSALCGAAPNMISLIIGRGVLGFRRMILTSLHSVLNLISVNTSMRERSVYIGMSGVVWGAGCILGPIIGGSFAESSATWRWAFYLNLVLFAVFSPVLLFVLKPYSFQPDIPFAQKLKSIDWVGVVLNAAVYTIFVVIFTVAGVEWAWNDNRTIAMFVVFGAVFVAFIASQLFRIGTTKVNRLFPGDFLRNRTLVLLYICQACAATSLFVPIYYIPVFFQFVFGDSAIEAAVRLLPVICIGVAANMLQGILLPRLGYYMPWFLVASIFSVIAGALFYAAVDMTTTAGSIYGYSILLGLGAGLSQQGAYSVAPTQVSPDRVPDAVGFINTAQIGANVIALTITSSIFQNVGFRRVSDALSGLGFSAVEIRGALAGQRSAVYSQVTPEVRQHITEAILRTINDEYILVIAAGILGVVASLMMNRGKLQMEVATGG</sequence>
<evidence type="ECO:0000256" key="3">
    <source>
        <dbReference type="ARBA" id="ARBA00022448"/>
    </source>
</evidence>
<dbReference type="SUPFAM" id="SSF103473">
    <property type="entry name" value="MFS general substrate transporter"/>
    <property type="match status" value="1"/>
</dbReference>
<accession>A0A6A6AEJ2</accession>
<proteinExistence type="inferred from homology"/>
<feature type="transmembrane region" description="Helical" evidence="8">
    <location>
        <begin position="191"/>
        <end position="211"/>
    </location>
</feature>
<keyword evidence="5 8" id="KW-1133">Transmembrane helix</keyword>
<dbReference type="GeneID" id="54412808"/>
<feature type="transmembrane region" description="Helical" evidence="8">
    <location>
        <begin position="263"/>
        <end position="282"/>
    </location>
</feature>
<dbReference type="GO" id="GO:0022857">
    <property type="term" value="F:transmembrane transporter activity"/>
    <property type="evidence" value="ECO:0007669"/>
    <property type="project" value="InterPro"/>
</dbReference>
<organism evidence="10 11">
    <name type="scientific">Dothidotthia symphoricarpi CBS 119687</name>
    <dbReference type="NCBI Taxonomy" id="1392245"/>
    <lineage>
        <taxon>Eukaryota</taxon>
        <taxon>Fungi</taxon>
        <taxon>Dikarya</taxon>
        <taxon>Ascomycota</taxon>
        <taxon>Pezizomycotina</taxon>
        <taxon>Dothideomycetes</taxon>
        <taxon>Pleosporomycetidae</taxon>
        <taxon>Pleosporales</taxon>
        <taxon>Dothidotthiaceae</taxon>
        <taxon>Dothidotthia</taxon>
    </lineage>
</organism>
<evidence type="ECO:0000313" key="11">
    <source>
        <dbReference type="Proteomes" id="UP000799771"/>
    </source>
</evidence>
<protein>
    <submittedName>
        <fullName evidence="10">MFS general substrate transporter</fullName>
    </submittedName>
</protein>
<evidence type="ECO:0000256" key="8">
    <source>
        <dbReference type="SAM" id="Phobius"/>
    </source>
</evidence>
<gene>
    <name evidence="10" type="ORF">P153DRAFT_422525</name>
</gene>
<feature type="transmembrane region" description="Helical" evidence="8">
    <location>
        <begin position="512"/>
        <end position="529"/>
    </location>
</feature>
<evidence type="ECO:0000313" key="10">
    <source>
        <dbReference type="EMBL" id="KAF2129723.1"/>
    </source>
</evidence>
<feature type="transmembrane region" description="Helical" evidence="8">
    <location>
        <begin position="99"/>
        <end position="126"/>
    </location>
</feature>
<feature type="region of interest" description="Disordered" evidence="7">
    <location>
        <begin position="1"/>
        <end position="22"/>
    </location>
</feature>